<dbReference type="PANTHER" id="PTHR45722:SF2">
    <property type="entry name" value="LARGE RIBOSOMAL SUBUNIT PROTEIN UL29-RELATED"/>
    <property type="match status" value="1"/>
</dbReference>
<evidence type="ECO:0000256" key="1">
    <source>
        <dbReference type="ARBA" id="ARBA00009254"/>
    </source>
</evidence>
<dbReference type="AlphaFoldDB" id="D3BAU6"/>
<dbReference type="GeneID" id="31361161"/>
<dbReference type="OMA" id="VMNQKAR"/>
<dbReference type="InterPro" id="IPR018254">
    <property type="entry name" value="Ribosomal_uL29_CS"/>
</dbReference>
<evidence type="ECO:0000256" key="3">
    <source>
        <dbReference type="ARBA" id="ARBA00023274"/>
    </source>
</evidence>
<evidence type="ECO:0000256" key="2">
    <source>
        <dbReference type="ARBA" id="ARBA00022980"/>
    </source>
</evidence>
<dbReference type="SUPFAM" id="SSF46561">
    <property type="entry name" value="Ribosomal protein L29 (L29p)"/>
    <property type="match status" value="1"/>
</dbReference>
<keyword evidence="2 5" id="KW-0689">Ribosomal protein</keyword>
<comment type="similarity">
    <text evidence="1">Belongs to the universal ribosomal protein uL29 family.</text>
</comment>
<dbReference type="Pfam" id="PF00831">
    <property type="entry name" value="Ribosomal_L29"/>
    <property type="match status" value="1"/>
</dbReference>
<proteinExistence type="inferred from homology"/>
<dbReference type="Gene3D" id="6.10.250.3450">
    <property type="match status" value="1"/>
</dbReference>
<dbReference type="Gene3D" id="1.10.287.310">
    <property type="match status" value="1"/>
</dbReference>
<protein>
    <submittedName>
        <fullName evidence="5">S60 ribosomal protein L35</fullName>
    </submittedName>
</protein>
<dbReference type="FunCoup" id="D3BAU6">
    <property type="interactions" value="518"/>
</dbReference>
<comment type="caution">
    <text evidence="5">The sequence shown here is derived from an EMBL/GenBank/DDBJ whole genome shotgun (WGS) entry which is preliminary data.</text>
</comment>
<keyword evidence="6" id="KW-1185">Reference proteome</keyword>
<dbReference type="InterPro" id="IPR036049">
    <property type="entry name" value="Ribosomal_uL29_sf"/>
</dbReference>
<reference evidence="5 6" key="1">
    <citation type="journal article" date="2011" name="Genome Res.">
        <title>Phylogeny-wide analysis of social amoeba genomes highlights ancient origins for complex intercellular communication.</title>
        <authorList>
            <person name="Heidel A.J."/>
            <person name="Lawal H.M."/>
            <person name="Felder M."/>
            <person name="Schilde C."/>
            <person name="Helps N.R."/>
            <person name="Tunggal B."/>
            <person name="Rivero F."/>
            <person name="John U."/>
            <person name="Schleicher M."/>
            <person name="Eichinger L."/>
            <person name="Platzer M."/>
            <person name="Noegel A.A."/>
            <person name="Schaap P."/>
            <person name="Gloeckner G."/>
        </authorList>
    </citation>
    <scope>NUCLEOTIDE SEQUENCE [LARGE SCALE GENOMIC DNA]</scope>
    <source>
        <strain evidence="6">ATCC 26659 / Pp 5 / PN500</strain>
    </source>
</reference>
<dbReference type="InterPro" id="IPR001854">
    <property type="entry name" value="Ribosomal_uL29"/>
</dbReference>
<accession>D3BAU6</accession>
<dbReference type="STRING" id="670386.D3BAU6"/>
<dbReference type="HAMAP" id="MF_00374">
    <property type="entry name" value="Ribosomal_uL29"/>
    <property type="match status" value="1"/>
</dbReference>
<evidence type="ECO:0000313" key="6">
    <source>
        <dbReference type="Proteomes" id="UP000001396"/>
    </source>
</evidence>
<dbReference type="CDD" id="cd00427">
    <property type="entry name" value="Ribosomal_L29_HIP"/>
    <property type="match status" value="1"/>
</dbReference>
<dbReference type="NCBIfam" id="TIGR00012">
    <property type="entry name" value="L29"/>
    <property type="match status" value="1"/>
</dbReference>
<dbReference type="InParanoid" id="D3BAU6"/>
<dbReference type="EMBL" id="ADBJ01000025">
    <property type="protein sequence ID" value="EFA81683.1"/>
    <property type="molecule type" value="Genomic_DNA"/>
</dbReference>
<dbReference type="RefSeq" id="XP_020433800.1">
    <property type="nucleotide sequence ID" value="XM_020576551.1"/>
</dbReference>
<organism evidence="5 6">
    <name type="scientific">Heterostelium pallidum (strain ATCC 26659 / Pp 5 / PN500)</name>
    <name type="common">Cellular slime mold</name>
    <name type="synonym">Polysphondylium pallidum</name>
    <dbReference type="NCBI Taxonomy" id="670386"/>
    <lineage>
        <taxon>Eukaryota</taxon>
        <taxon>Amoebozoa</taxon>
        <taxon>Evosea</taxon>
        <taxon>Eumycetozoa</taxon>
        <taxon>Dictyostelia</taxon>
        <taxon>Acytosteliales</taxon>
        <taxon>Acytosteliaceae</taxon>
        <taxon>Heterostelium</taxon>
    </lineage>
</organism>
<dbReference type="GO" id="GO:0003735">
    <property type="term" value="F:structural constituent of ribosome"/>
    <property type="evidence" value="ECO:0007669"/>
    <property type="project" value="InterPro"/>
</dbReference>
<name>D3BAU6_HETP5</name>
<dbReference type="GO" id="GO:0022625">
    <property type="term" value="C:cytosolic large ribosomal subunit"/>
    <property type="evidence" value="ECO:0007669"/>
    <property type="project" value="InterPro"/>
</dbReference>
<feature type="coiled-coil region" evidence="4">
    <location>
        <begin position="5"/>
        <end position="35"/>
    </location>
</feature>
<dbReference type="FunFam" id="1.10.287.310:FF:000002">
    <property type="entry name" value="60S ribosomal protein L35"/>
    <property type="match status" value="1"/>
</dbReference>
<evidence type="ECO:0000313" key="5">
    <source>
        <dbReference type="EMBL" id="EFA81683.1"/>
    </source>
</evidence>
<dbReference type="FunFam" id="6.10.250.3450:FF:000001">
    <property type="entry name" value="60S ribosomal protein L35"/>
    <property type="match status" value="1"/>
</dbReference>
<sequence length="126" mass="14497">MAEKIKAHELRKQKKTELLEQLNTLKTELSSLRVNQVKAAAPSKLAKIGIVRKSIARVLTVFNTQRKNQLRTYYKGAARNQLPTDLRQKKTRAIRRRLTTAQQNAVPVKVLKQRQHFSPRVFAVKA</sequence>
<dbReference type="InterPro" id="IPR045059">
    <property type="entry name" value="Ribosomal_uL29_euk"/>
</dbReference>
<dbReference type="PANTHER" id="PTHR45722">
    <property type="entry name" value="60S RIBOSOMAL PROTEIN L35"/>
    <property type="match status" value="1"/>
</dbReference>
<dbReference type="GO" id="GO:0000463">
    <property type="term" value="P:maturation of LSU-rRNA from tricistronic rRNA transcript (SSU-rRNA, 5.8S rRNA, LSU-rRNA)"/>
    <property type="evidence" value="ECO:0007669"/>
    <property type="project" value="InterPro"/>
</dbReference>
<gene>
    <name evidence="5" type="primary">rpl35</name>
    <name evidence="5" type="ORF">PPL_05677</name>
</gene>
<dbReference type="PROSITE" id="PS00579">
    <property type="entry name" value="RIBOSOMAL_L29"/>
    <property type="match status" value="1"/>
</dbReference>
<evidence type="ECO:0000256" key="4">
    <source>
        <dbReference type="SAM" id="Coils"/>
    </source>
</evidence>
<dbReference type="GO" id="GO:0003729">
    <property type="term" value="F:mRNA binding"/>
    <property type="evidence" value="ECO:0007669"/>
    <property type="project" value="TreeGrafter"/>
</dbReference>
<keyword evidence="4" id="KW-0175">Coiled coil</keyword>
<dbReference type="Proteomes" id="UP000001396">
    <property type="component" value="Unassembled WGS sequence"/>
</dbReference>
<keyword evidence="3" id="KW-0687">Ribonucleoprotein</keyword>
<dbReference type="GO" id="GO:0006412">
    <property type="term" value="P:translation"/>
    <property type="evidence" value="ECO:0007669"/>
    <property type="project" value="InterPro"/>
</dbReference>